<dbReference type="InterPro" id="IPR036250">
    <property type="entry name" value="AcylCo_DH-like_C"/>
</dbReference>
<dbReference type="AlphaFoldDB" id="A0A2T5MGW8"/>
<feature type="domain" description="Acyl-CoA dehydrogenase/oxidase C-terminal" evidence="6">
    <location>
        <begin position="230"/>
        <end position="372"/>
    </location>
</feature>
<feature type="domain" description="Acyl-CoA dehydrogenase/oxidase N-terminal" evidence="7">
    <location>
        <begin position="6"/>
        <end position="118"/>
    </location>
</feature>
<keyword evidence="5" id="KW-0560">Oxidoreductase</keyword>
<organism evidence="8 9">
    <name type="scientific">Stenotrophobium rhamnosiphilum</name>
    <dbReference type="NCBI Taxonomy" id="2029166"/>
    <lineage>
        <taxon>Bacteria</taxon>
        <taxon>Pseudomonadati</taxon>
        <taxon>Pseudomonadota</taxon>
        <taxon>Gammaproteobacteria</taxon>
        <taxon>Nevskiales</taxon>
        <taxon>Nevskiaceae</taxon>
        <taxon>Stenotrophobium</taxon>
    </lineage>
</organism>
<reference evidence="8 9" key="1">
    <citation type="submission" date="2018-04" db="EMBL/GenBank/DDBJ databases">
        <title>Novel species isolated from glacier.</title>
        <authorList>
            <person name="Liu Q."/>
            <person name="Xin Y.-H."/>
        </authorList>
    </citation>
    <scope>NUCLEOTIDE SEQUENCE [LARGE SCALE GENOMIC DNA]</scope>
    <source>
        <strain evidence="8 9">GT1R17</strain>
    </source>
</reference>
<dbReference type="SUPFAM" id="SSF47203">
    <property type="entry name" value="Acyl-CoA dehydrogenase C-terminal domain-like"/>
    <property type="match status" value="1"/>
</dbReference>
<dbReference type="Gene3D" id="1.10.540.10">
    <property type="entry name" value="Acyl-CoA dehydrogenase/oxidase, N-terminal domain"/>
    <property type="match status" value="1"/>
</dbReference>
<keyword evidence="3" id="KW-0285">Flavoprotein</keyword>
<evidence type="ECO:0000256" key="5">
    <source>
        <dbReference type="ARBA" id="ARBA00023002"/>
    </source>
</evidence>
<dbReference type="InterPro" id="IPR009100">
    <property type="entry name" value="AcylCoA_DH/oxidase_NM_dom_sf"/>
</dbReference>
<dbReference type="GO" id="GO:0003995">
    <property type="term" value="F:acyl-CoA dehydrogenase activity"/>
    <property type="evidence" value="ECO:0007669"/>
    <property type="project" value="TreeGrafter"/>
</dbReference>
<dbReference type="GO" id="GO:0050660">
    <property type="term" value="F:flavin adenine dinucleotide binding"/>
    <property type="evidence" value="ECO:0007669"/>
    <property type="project" value="InterPro"/>
</dbReference>
<dbReference type="InterPro" id="IPR009075">
    <property type="entry name" value="AcylCo_DH/oxidase_C"/>
</dbReference>
<dbReference type="InterPro" id="IPR046373">
    <property type="entry name" value="Acyl-CoA_Oxase/DH_mid-dom_sf"/>
</dbReference>
<evidence type="ECO:0000256" key="4">
    <source>
        <dbReference type="ARBA" id="ARBA00022827"/>
    </source>
</evidence>
<dbReference type="Gene3D" id="2.40.110.10">
    <property type="entry name" value="Butyryl-CoA Dehydrogenase, subunit A, domain 2"/>
    <property type="match status" value="1"/>
</dbReference>
<protein>
    <submittedName>
        <fullName evidence="8">Acyl-CoA dehydrogenase</fullName>
    </submittedName>
</protein>
<proteinExistence type="inferred from homology"/>
<evidence type="ECO:0000256" key="3">
    <source>
        <dbReference type="ARBA" id="ARBA00022630"/>
    </source>
</evidence>
<keyword evidence="4" id="KW-0274">FAD</keyword>
<dbReference type="PANTHER" id="PTHR43884:SF20">
    <property type="entry name" value="ACYL-COA DEHYDROGENASE FADE28"/>
    <property type="match status" value="1"/>
</dbReference>
<dbReference type="Gene3D" id="1.20.140.10">
    <property type="entry name" value="Butyryl-CoA Dehydrogenase, subunit A, domain 3"/>
    <property type="match status" value="1"/>
</dbReference>
<evidence type="ECO:0000313" key="9">
    <source>
        <dbReference type="Proteomes" id="UP000244248"/>
    </source>
</evidence>
<comment type="caution">
    <text evidence="8">The sequence shown here is derived from an EMBL/GenBank/DDBJ whole genome shotgun (WGS) entry which is preliminary data.</text>
</comment>
<dbReference type="Pfam" id="PF02771">
    <property type="entry name" value="Acyl-CoA_dh_N"/>
    <property type="match status" value="1"/>
</dbReference>
<evidence type="ECO:0000313" key="8">
    <source>
        <dbReference type="EMBL" id="PTU31807.1"/>
    </source>
</evidence>
<dbReference type="InterPro" id="IPR037069">
    <property type="entry name" value="AcylCoA_DH/ox_N_sf"/>
</dbReference>
<comment type="cofactor">
    <cofactor evidence="1">
        <name>FAD</name>
        <dbReference type="ChEBI" id="CHEBI:57692"/>
    </cofactor>
</comment>
<accession>A0A2T5MGW8</accession>
<dbReference type="InterPro" id="IPR013786">
    <property type="entry name" value="AcylCoA_DH/ox_N"/>
</dbReference>
<dbReference type="SUPFAM" id="SSF56645">
    <property type="entry name" value="Acyl-CoA dehydrogenase NM domain-like"/>
    <property type="match status" value="1"/>
</dbReference>
<evidence type="ECO:0000259" key="6">
    <source>
        <dbReference type="Pfam" id="PF00441"/>
    </source>
</evidence>
<dbReference type="Proteomes" id="UP000244248">
    <property type="component" value="Unassembled WGS sequence"/>
</dbReference>
<dbReference type="EMBL" id="QANS01000003">
    <property type="protein sequence ID" value="PTU31807.1"/>
    <property type="molecule type" value="Genomic_DNA"/>
</dbReference>
<evidence type="ECO:0000256" key="2">
    <source>
        <dbReference type="ARBA" id="ARBA00009347"/>
    </source>
</evidence>
<evidence type="ECO:0000256" key="1">
    <source>
        <dbReference type="ARBA" id="ARBA00001974"/>
    </source>
</evidence>
<sequence>MDFSLNEDQIMIRDAAENFLADVSDSAAVRKAMASERGYDESVWQRIASELGWCGIAVPEEHGGLGLGAVEIALVQEQIGRRLLCAPFFSTVCLAANILKEVGSNAAQKQYLSSLAEGGLRATLPLPSDVAGWSAAAANVVATRESGHWRIQGVVDRVPDAANAELLLIFANTSEGLGLFAVPADSNGMQILTAEPWDTTRRFSRVIMDLMLPADARVDEPIRSAGFARSLALARLYVAAEQLGAAQQCLDLTVAYTATRKQFGRVVGSFQAVKHRCAEMMVKIEALRSAVYGAAAQAAGDASIDVLATECMMARALAGDALFYCAGEAIQLHGGVGFTWEYDPQLYFKRAQASSHWLGDSDALREQIAETLFSSAVHA</sequence>
<name>A0A2T5MGW8_9GAMM</name>
<evidence type="ECO:0000259" key="7">
    <source>
        <dbReference type="Pfam" id="PF02771"/>
    </source>
</evidence>
<dbReference type="CDD" id="cd00567">
    <property type="entry name" value="ACAD"/>
    <property type="match status" value="1"/>
</dbReference>
<dbReference type="PANTHER" id="PTHR43884">
    <property type="entry name" value="ACYL-COA DEHYDROGENASE"/>
    <property type="match status" value="1"/>
</dbReference>
<gene>
    <name evidence="8" type="ORF">CJD38_09690</name>
</gene>
<keyword evidence="9" id="KW-1185">Reference proteome</keyword>
<dbReference type="OrthoDB" id="7053515at2"/>
<dbReference type="Pfam" id="PF00441">
    <property type="entry name" value="Acyl-CoA_dh_1"/>
    <property type="match status" value="1"/>
</dbReference>
<comment type="similarity">
    <text evidence="2">Belongs to the acyl-CoA dehydrogenase family.</text>
</comment>